<dbReference type="EMBL" id="GALX01002340">
    <property type="protein sequence ID" value="JAB66126.1"/>
    <property type="molecule type" value="Transcribed_RNA"/>
</dbReference>
<organism evidence="2">
    <name type="scientific">Anoplophora glabripennis</name>
    <name type="common">Asian longhorn beetle</name>
    <name type="synonym">Anoplophora nobilis</name>
    <dbReference type="NCBI Taxonomy" id="217634"/>
    <lineage>
        <taxon>Eukaryota</taxon>
        <taxon>Metazoa</taxon>
        <taxon>Ecdysozoa</taxon>
        <taxon>Arthropoda</taxon>
        <taxon>Hexapoda</taxon>
        <taxon>Insecta</taxon>
        <taxon>Pterygota</taxon>
        <taxon>Neoptera</taxon>
        <taxon>Endopterygota</taxon>
        <taxon>Coleoptera</taxon>
        <taxon>Polyphaga</taxon>
        <taxon>Cucujiformia</taxon>
        <taxon>Chrysomeloidea</taxon>
        <taxon>Cerambycidae</taxon>
        <taxon>Lamiinae</taxon>
        <taxon>Lamiini</taxon>
        <taxon>Anoplophora</taxon>
    </lineage>
</organism>
<reference evidence="2" key="1">
    <citation type="submission" date="2013-07" db="EMBL/GenBank/DDBJ databases">
        <title>Midgut Transcriptome Profiling of Anoplphora glabripennis, a Lignocellulose Degrading, Wood-Boring Cerambycid.</title>
        <authorList>
            <person name="Scully E.D."/>
            <person name="Hoover K."/>
            <person name="Carlson J.E."/>
            <person name="Tien M."/>
            <person name="Geib S.M."/>
        </authorList>
    </citation>
    <scope>NUCLEOTIDE SEQUENCE</scope>
</reference>
<keyword evidence="1" id="KW-0472">Membrane</keyword>
<dbReference type="PANTHER" id="PTHR37159:SF1">
    <property type="entry name" value="GH11867P"/>
    <property type="match status" value="1"/>
</dbReference>
<feature type="transmembrane region" description="Helical" evidence="1">
    <location>
        <begin position="311"/>
        <end position="329"/>
    </location>
</feature>
<name>V5I9U2_ANOGL</name>
<evidence type="ECO:0000256" key="1">
    <source>
        <dbReference type="SAM" id="Phobius"/>
    </source>
</evidence>
<proteinExistence type="predicted"/>
<keyword evidence="1" id="KW-0812">Transmembrane</keyword>
<protein>
    <submittedName>
        <fullName evidence="2">Uncharacterized protein</fullName>
    </submittedName>
</protein>
<sequence length="347" mass="40687">MECTAKSLAEEFVDNLLNEGKKIPCDETLESFKRTEVPVYYDEKLYKRGQAFFYENIYGLMFSKFLGLICVIALPAGLNVLIMTKMSGSDMTAYRRYLATVFHVKTWYDYDFRPGSRLLASIEDVKRKHNAASKQSIRRLKYRFSQMDMALTQFGFMGFGLVRGAMVGIHNPKEEDLKGFIHVWRVLGYILGIEDRFNICRSSVQETREICDILLKKVFAPMFEKPETSLVKMVNYLINGMSAVDPTIDYYLCMTYLQMVLENRGNYRKLENQNYKNISWWVKTKLSILSMIMYCLKFKIIRLYFQYITVFKLWLASAFPVLAYIRFGIKNGHVNFLKIIYRSKKSN</sequence>
<keyword evidence="1" id="KW-1133">Transmembrane helix</keyword>
<feature type="transmembrane region" description="Helical" evidence="1">
    <location>
        <begin position="57"/>
        <end position="82"/>
    </location>
</feature>
<accession>V5I9U2</accession>
<evidence type="ECO:0000313" key="2">
    <source>
        <dbReference type="EMBL" id="JAB66126.1"/>
    </source>
</evidence>
<dbReference type="PANTHER" id="PTHR37159">
    <property type="entry name" value="GH11867P"/>
    <property type="match status" value="1"/>
</dbReference>
<dbReference type="AlphaFoldDB" id="V5I9U2"/>